<evidence type="ECO:0000256" key="3">
    <source>
        <dbReference type="ARBA" id="ARBA00022490"/>
    </source>
</evidence>
<dbReference type="Pfam" id="PF14011">
    <property type="entry name" value="ESX-1_EspG"/>
    <property type="match status" value="1"/>
</dbReference>
<dbReference type="EMBL" id="JBHSJB010000043">
    <property type="protein sequence ID" value="MFC5059679.1"/>
    <property type="molecule type" value="Genomic_DNA"/>
</dbReference>
<organism evidence="5 6">
    <name type="scientific">Saccharothrix xinjiangensis</name>
    <dbReference type="NCBI Taxonomy" id="204798"/>
    <lineage>
        <taxon>Bacteria</taxon>
        <taxon>Bacillati</taxon>
        <taxon>Actinomycetota</taxon>
        <taxon>Actinomycetes</taxon>
        <taxon>Pseudonocardiales</taxon>
        <taxon>Pseudonocardiaceae</taxon>
        <taxon>Saccharothrix</taxon>
    </lineage>
</organism>
<protein>
    <submittedName>
        <fullName evidence="5">ESX secretion-associated protein EspG</fullName>
    </submittedName>
</protein>
<sequence>MRVLREMLSGPITGTGHLTARPPGHPVPPAVTWIDTPRGRYASVGADWLTVAPADHVGLVRRLSRALAPPAR</sequence>
<proteinExistence type="inferred from homology"/>
<evidence type="ECO:0000313" key="5">
    <source>
        <dbReference type="EMBL" id="MFC5059679.1"/>
    </source>
</evidence>
<comment type="subcellular location">
    <subcellularLocation>
        <location evidence="1">Cytoplasm</location>
    </subcellularLocation>
</comment>
<evidence type="ECO:0000256" key="1">
    <source>
        <dbReference type="ARBA" id="ARBA00004496"/>
    </source>
</evidence>
<evidence type="ECO:0000256" key="4">
    <source>
        <dbReference type="ARBA" id="ARBA00023186"/>
    </source>
</evidence>
<gene>
    <name evidence="5" type="ORF">ACFPFM_38690</name>
</gene>
<evidence type="ECO:0000313" key="6">
    <source>
        <dbReference type="Proteomes" id="UP001595833"/>
    </source>
</evidence>
<keyword evidence="6" id="KW-1185">Reference proteome</keyword>
<dbReference type="InterPro" id="IPR025734">
    <property type="entry name" value="EspG"/>
</dbReference>
<keyword evidence="4" id="KW-0143">Chaperone</keyword>
<keyword evidence="3" id="KW-0963">Cytoplasm</keyword>
<name>A0ABV9YCS2_9PSEU</name>
<accession>A0ABV9YCS2</accession>
<dbReference type="RefSeq" id="WP_344043265.1">
    <property type="nucleotide sequence ID" value="NZ_BAAAKE010000042.1"/>
</dbReference>
<reference evidence="6" key="1">
    <citation type="journal article" date="2019" name="Int. J. Syst. Evol. Microbiol.">
        <title>The Global Catalogue of Microorganisms (GCM) 10K type strain sequencing project: providing services to taxonomists for standard genome sequencing and annotation.</title>
        <authorList>
            <consortium name="The Broad Institute Genomics Platform"/>
            <consortium name="The Broad Institute Genome Sequencing Center for Infectious Disease"/>
            <person name="Wu L."/>
            <person name="Ma J."/>
        </authorList>
    </citation>
    <scope>NUCLEOTIDE SEQUENCE [LARGE SCALE GENOMIC DNA]</scope>
    <source>
        <strain evidence="6">KCTC 12848</strain>
    </source>
</reference>
<comment type="similarity">
    <text evidence="2">Belongs to the EspG family.</text>
</comment>
<dbReference type="Proteomes" id="UP001595833">
    <property type="component" value="Unassembled WGS sequence"/>
</dbReference>
<evidence type="ECO:0000256" key="2">
    <source>
        <dbReference type="ARBA" id="ARBA00006411"/>
    </source>
</evidence>
<comment type="caution">
    <text evidence="5">The sequence shown here is derived from an EMBL/GenBank/DDBJ whole genome shotgun (WGS) entry which is preliminary data.</text>
</comment>